<comment type="function">
    <text evidence="7">Thiolesterase that catalyzes the hydrolysis of S-D-lactoyl-glutathione to form glutathione and D-lactic acid.</text>
</comment>
<dbReference type="InterPro" id="IPR017782">
    <property type="entry name" value="Hydroxyacylglutathione_Hdrlase"/>
</dbReference>
<dbReference type="Pfam" id="PF16123">
    <property type="entry name" value="HAGH_C"/>
    <property type="match status" value="1"/>
</dbReference>
<dbReference type="EC" id="3.1.2.6" evidence="7"/>
<dbReference type="GO" id="GO:0019243">
    <property type="term" value="P:methylglyoxal catabolic process to D-lactate via S-lactoyl-glutathione"/>
    <property type="evidence" value="ECO:0007669"/>
    <property type="project" value="UniProtKB-UniRule"/>
</dbReference>
<dbReference type="SUPFAM" id="SSF56281">
    <property type="entry name" value="Metallo-hydrolase/oxidoreductase"/>
    <property type="match status" value="1"/>
</dbReference>
<comment type="caution">
    <text evidence="9">The sequence shown here is derived from an EMBL/GenBank/DDBJ whole genome shotgun (WGS) entry which is preliminary data.</text>
</comment>
<organism evidence="9 10">
    <name type="scientific">Novimethylophilus kurashikiensis</name>
    <dbReference type="NCBI Taxonomy" id="1825523"/>
    <lineage>
        <taxon>Bacteria</taxon>
        <taxon>Pseudomonadati</taxon>
        <taxon>Pseudomonadota</taxon>
        <taxon>Betaproteobacteria</taxon>
        <taxon>Nitrosomonadales</taxon>
        <taxon>Methylophilaceae</taxon>
        <taxon>Novimethylophilus</taxon>
    </lineage>
</organism>
<dbReference type="UniPathway" id="UPA00619">
    <property type="reaction ID" value="UER00676"/>
</dbReference>
<comment type="catalytic activity">
    <reaction evidence="1 7">
        <text>an S-(2-hydroxyacyl)glutathione + H2O = a 2-hydroxy carboxylate + glutathione + H(+)</text>
        <dbReference type="Rhea" id="RHEA:21864"/>
        <dbReference type="ChEBI" id="CHEBI:15377"/>
        <dbReference type="ChEBI" id="CHEBI:15378"/>
        <dbReference type="ChEBI" id="CHEBI:57925"/>
        <dbReference type="ChEBI" id="CHEBI:58896"/>
        <dbReference type="ChEBI" id="CHEBI:71261"/>
        <dbReference type="EC" id="3.1.2.6"/>
    </reaction>
</comment>
<evidence type="ECO:0000256" key="4">
    <source>
        <dbReference type="ARBA" id="ARBA00022723"/>
    </source>
</evidence>
<reference evidence="9 10" key="1">
    <citation type="journal article" date="2018" name="Environ. Microbiol.">
        <title>Isolation and genomic characterization of Novimethylophilus kurashikiensis gen. nov. sp. nov., a new lanthanide-dependent methylotrophic species of Methylophilaceae.</title>
        <authorList>
            <person name="Lv H."/>
            <person name="Sahin N."/>
            <person name="Tani A."/>
        </authorList>
    </citation>
    <scope>NUCLEOTIDE SEQUENCE [LARGE SCALE GENOMIC DNA]</scope>
    <source>
        <strain evidence="9 10">La2-4</strain>
    </source>
</reference>
<keyword evidence="5 7" id="KW-0378">Hydrolase</keyword>
<evidence type="ECO:0000256" key="7">
    <source>
        <dbReference type="HAMAP-Rule" id="MF_01374"/>
    </source>
</evidence>
<dbReference type="InterPro" id="IPR036866">
    <property type="entry name" value="RibonucZ/Hydroxyglut_hydro"/>
</dbReference>
<dbReference type="CDD" id="cd07723">
    <property type="entry name" value="hydroxyacylglutathione_hydrolase_MBL-fold"/>
    <property type="match status" value="1"/>
</dbReference>
<dbReference type="PANTHER" id="PTHR43705">
    <property type="entry name" value="HYDROXYACYLGLUTATHIONE HYDROLASE"/>
    <property type="match status" value="1"/>
</dbReference>
<dbReference type="GO" id="GO:0004416">
    <property type="term" value="F:hydroxyacylglutathione hydrolase activity"/>
    <property type="evidence" value="ECO:0007669"/>
    <property type="project" value="UniProtKB-UniRule"/>
</dbReference>
<feature type="binding site" evidence="7">
    <location>
        <position position="131"/>
    </location>
    <ligand>
        <name>Zn(2+)</name>
        <dbReference type="ChEBI" id="CHEBI:29105"/>
        <label>1</label>
    </ligand>
</feature>
<feature type="binding site" evidence="7">
    <location>
        <position position="56"/>
    </location>
    <ligand>
        <name>Zn(2+)</name>
        <dbReference type="ChEBI" id="CHEBI:29105"/>
        <label>1</label>
    </ligand>
</feature>
<dbReference type="EMBL" id="BDOQ01000002">
    <property type="protein sequence ID" value="GBG12944.1"/>
    <property type="molecule type" value="Genomic_DNA"/>
</dbReference>
<dbReference type="Pfam" id="PF00753">
    <property type="entry name" value="Lactamase_B"/>
    <property type="match status" value="1"/>
</dbReference>
<dbReference type="AlphaFoldDB" id="A0A2R5F8I2"/>
<feature type="binding site" evidence="7">
    <location>
        <position position="58"/>
    </location>
    <ligand>
        <name>Zn(2+)</name>
        <dbReference type="ChEBI" id="CHEBI:29105"/>
        <label>1</label>
    </ligand>
</feature>
<evidence type="ECO:0000256" key="6">
    <source>
        <dbReference type="ARBA" id="ARBA00022833"/>
    </source>
</evidence>
<dbReference type="InterPro" id="IPR050110">
    <property type="entry name" value="Glyoxalase_II_hydrolase"/>
</dbReference>
<dbReference type="GO" id="GO:0046872">
    <property type="term" value="F:metal ion binding"/>
    <property type="evidence" value="ECO:0007669"/>
    <property type="project" value="UniProtKB-KW"/>
</dbReference>
<keyword evidence="6 7" id="KW-0862">Zinc</keyword>
<dbReference type="InterPro" id="IPR035680">
    <property type="entry name" value="Clx_II_MBL"/>
</dbReference>
<accession>A0A2R5F8I2</accession>
<feature type="binding site" evidence="7">
    <location>
        <position position="61"/>
    </location>
    <ligand>
        <name>Zn(2+)</name>
        <dbReference type="ChEBI" id="CHEBI:29105"/>
        <label>2</label>
    </ligand>
</feature>
<dbReference type="HAMAP" id="MF_01374">
    <property type="entry name" value="Glyoxalase_2"/>
    <property type="match status" value="1"/>
</dbReference>
<evidence type="ECO:0000313" key="9">
    <source>
        <dbReference type="EMBL" id="GBG12944.1"/>
    </source>
</evidence>
<protein>
    <recommendedName>
        <fullName evidence="7">Hydroxyacylglutathione hydrolase</fullName>
        <ecNumber evidence="7">3.1.2.6</ecNumber>
    </recommendedName>
    <alternativeName>
        <fullName evidence="7">Glyoxalase II</fullName>
        <shortName evidence="7">Glx II</shortName>
    </alternativeName>
</protein>
<dbReference type="InterPro" id="IPR001279">
    <property type="entry name" value="Metallo-B-lactamas"/>
</dbReference>
<keyword evidence="10" id="KW-1185">Reference proteome</keyword>
<dbReference type="PIRSF" id="PIRSF005457">
    <property type="entry name" value="Glx"/>
    <property type="match status" value="1"/>
</dbReference>
<dbReference type="Gene3D" id="3.60.15.10">
    <property type="entry name" value="Ribonuclease Z/Hydroxyacylglutathione hydrolase-like"/>
    <property type="match status" value="1"/>
</dbReference>
<evidence type="ECO:0000259" key="8">
    <source>
        <dbReference type="SMART" id="SM00849"/>
    </source>
</evidence>
<dbReference type="Proteomes" id="UP000245081">
    <property type="component" value="Unassembled WGS sequence"/>
</dbReference>
<feature type="binding site" evidence="7">
    <location>
        <position position="131"/>
    </location>
    <ligand>
        <name>Zn(2+)</name>
        <dbReference type="ChEBI" id="CHEBI:29105"/>
        <label>2</label>
    </ligand>
</feature>
<evidence type="ECO:0000313" key="10">
    <source>
        <dbReference type="Proteomes" id="UP000245081"/>
    </source>
</evidence>
<keyword evidence="4 7" id="KW-0479">Metal-binding</keyword>
<gene>
    <name evidence="7 9" type="primary">gloB</name>
    <name evidence="9" type="ORF">NMK_0481</name>
</gene>
<evidence type="ECO:0000256" key="3">
    <source>
        <dbReference type="ARBA" id="ARBA00006759"/>
    </source>
</evidence>
<feature type="binding site" evidence="7">
    <location>
        <position position="114"/>
    </location>
    <ligand>
        <name>Zn(2+)</name>
        <dbReference type="ChEBI" id="CHEBI:29105"/>
        <label>1</label>
    </ligand>
</feature>
<feature type="domain" description="Metallo-beta-lactamase" evidence="8">
    <location>
        <begin position="15"/>
        <end position="169"/>
    </location>
</feature>
<feature type="binding site" evidence="7">
    <location>
        <position position="169"/>
    </location>
    <ligand>
        <name>Zn(2+)</name>
        <dbReference type="ChEBI" id="CHEBI:29105"/>
        <label>2</label>
    </ligand>
</feature>
<name>A0A2R5F8I2_9PROT</name>
<sequence length="256" mass="28450">MIEAMNIVPVPAFSDNYIWLITHGNHAAVVDPGDAAPVQDYLRQHRLVLSAILITHRHDDHVVGVPELLRHSQVPVYAPRHENLAFSFEGVGEGDVVTLPHLPVDFRVLDVPGHTSKHVAYYGGNSLFCGDTLFGCGCGRIFDGNTEDLYRSLQKLAALPDETQVYCTHEYTLANERFARLIDPDNAELMRRVTSDQLQRDQGNPTLPSTIAVEKATNPFLRCHTPAIRKAAQEHGFATNTAAEIFSAIRTLKNNY</sequence>
<comment type="cofactor">
    <cofactor evidence="7">
        <name>Zn(2+)</name>
        <dbReference type="ChEBI" id="CHEBI:29105"/>
    </cofactor>
    <text evidence="7">Binds 2 Zn(2+) ions per subunit.</text>
</comment>
<evidence type="ECO:0000256" key="5">
    <source>
        <dbReference type="ARBA" id="ARBA00022801"/>
    </source>
</evidence>
<dbReference type="InterPro" id="IPR032282">
    <property type="entry name" value="HAGH_C"/>
</dbReference>
<evidence type="ECO:0000256" key="1">
    <source>
        <dbReference type="ARBA" id="ARBA00001623"/>
    </source>
</evidence>
<feature type="binding site" evidence="7">
    <location>
        <position position="60"/>
    </location>
    <ligand>
        <name>Zn(2+)</name>
        <dbReference type="ChEBI" id="CHEBI:29105"/>
        <label>2</label>
    </ligand>
</feature>
<dbReference type="NCBIfam" id="TIGR03413">
    <property type="entry name" value="GSH_gloB"/>
    <property type="match status" value="1"/>
</dbReference>
<comment type="subunit">
    <text evidence="7">Monomer.</text>
</comment>
<dbReference type="SMART" id="SM00849">
    <property type="entry name" value="Lactamase_B"/>
    <property type="match status" value="1"/>
</dbReference>
<comment type="similarity">
    <text evidence="3 7">Belongs to the metallo-beta-lactamase superfamily. Glyoxalase II family.</text>
</comment>
<dbReference type="PANTHER" id="PTHR43705:SF1">
    <property type="entry name" value="HYDROXYACYLGLUTATHIONE HYDROLASE GLOB"/>
    <property type="match status" value="1"/>
</dbReference>
<comment type="pathway">
    <text evidence="2 7">Secondary metabolite metabolism; methylglyoxal degradation; (R)-lactate from methylglyoxal: step 2/2.</text>
</comment>
<evidence type="ECO:0000256" key="2">
    <source>
        <dbReference type="ARBA" id="ARBA00004963"/>
    </source>
</evidence>
<proteinExistence type="inferred from homology"/>